<organism evidence="1 2">
    <name type="scientific">Xanthomonas citri pv. citri</name>
    <dbReference type="NCBI Taxonomy" id="611301"/>
    <lineage>
        <taxon>Bacteria</taxon>
        <taxon>Pseudomonadati</taxon>
        <taxon>Pseudomonadota</taxon>
        <taxon>Gammaproteobacteria</taxon>
        <taxon>Lysobacterales</taxon>
        <taxon>Lysobacteraceae</taxon>
        <taxon>Xanthomonas</taxon>
    </lineage>
</organism>
<evidence type="ECO:0000313" key="1">
    <source>
        <dbReference type="EMBL" id="MBD4335580.1"/>
    </source>
</evidence>
<comment type="caution">
    <text evidence="1">The sequence shown here is derived from an EMBL/GenBank/DDBJ whole genome shotgun (WGS) entry which is preliminary data.</text>
</comment>
<reference evidence="1" key="1">
    <citation type="submission" date="2020-01" db="EMBL/GenBank/DDBJ databases">
        <authorList>
            <person name="Richard D."/>
        </authorList>
    </citation>
    <scope>NUCLEOTIDE SEQUENCE</scope>
    <source>
        <strain evidence="1">JP541</strain>
    </source>
</reference>
<feature type="non-terminal residue" evidence="1">
    <location>
        <position position="75"/>
    </location>
</feature>
<protein>
    <submittedName>
        <fullName evidence="1">MarR family transcriptional regulator</fullName>
    </submittedName>
</protein>
<dbReference type="Proteomes" id="UP000653002">
    <property type="component" value="Unassembled WGS sequence"/>
</dbReference>
<evidence type="ECO:0000313" key="2">
    <source>
        <dbReference type="Proteomes" id="UP000653002"/>
    </source>
</evidence>
<gene>
    <name evidence="1" type="ORF">GUH15_05720</name>
</gene>
<accession>A0A8I0H517</accession>
<dbReference type="AlphaFoldDB" id="A0A8I0H517"/>
<proteinExistence type="predicted"/>
<sequence length="75" mass="8368">MLLQTIEALFRKYRLFCYQKLFSAVREKPGSLSATEAFSADIIHLLGSPTISQFADTIGISQPNATYKVNQLVSK</sequence>
<dbReference type="EMBL" id="JAABFR010000233">
    <property type="protein sequence ID" value="MBD4335580.1"/>
    <property type="molecule type" value="Genomic_DNA"/>
</dbReference>
<name>A0A8I0H517_XANCI</name>